<keyword evidence="2" id="KW-1185">Reference proteome</keyword>
<organism evidence="1 2">
    <name type="scientific">Photobacterium leiognathi</name>
    <dbReference type="NCBI Taxonomy" id="553611"/>
    <lineage>
        <taxon>Bacteria</taxon>
        <taxon>Pseudomonadati</taxon>
        <taxon>Pseudomonadota</taxon>
        <taxon>Gammaproteobacteria</taxon>
        <taxon>Vibrionales</taxon>
        <taxon>Vibrionaceae</taxon>
        <taxon>Photobacterium</taxon>
    </lineage>
</organism>
<proteinExistence type="predicted"/>
<dbReference type="Proteomes" id="UP000241566">
    <property type="component" value="Unassembled WGS sequence"/>
</dbReference>
<comment type="caution">
    <text evidence="1">The sequence shown here is derived from an EMBL/GenBank/DDBJ whole genome shotgun (WGS) entry which is preliminary data.</text>
</comment>
<name>A0ABX5GE42_PHOLE</name>
<reference evidence="1 2" key="1">
    <citation type="submission" date="2018-01" db="EMBL/GenBank/DDBJ databases">
        <title>Whole genome sequencing of Histamine producing bacteria.</title>
        <authorList>
            <person name="Butler K."/>
        </authorList>
    </citation>
    <scope>NUCLEOTIDE SEQUENCE [LARGE SCALE GENOMIC DNA]</scope>
    <source>
        <strain evidence="1 2">ATCC 25521</strain>
    </source>
</reference>
<dbReference type="RefSeq" id="WP_045064718.1">
    <property type="nucleotide sequence ID" value="NZ_JZSK01000024.1"/>
</dbReference>
<gene>
    <name evidence="1" type="ORF">CTM94_13835</name>
</gene>
<sequence length="165" mass="19231">MGNIKAASALAKEQRFNEAIDVLDSFYSQGEASRDDLLKVIPYFQKAGRYSEVEAYCKKVIVPNLKSHNESIFSHKCVEIRDAFFNLALHKMYAKLSLCAKREKIRDEEENYNKLSDDAFIKYQSQLAIGERIEDRKGFDQALEMFGKDPNDWPNIFKMKYLHFL</sequence>
<accession>A0ABX5GE42</accession>
<evidence type="ECO:0000313" key="1">
    <source>
        <dbReference type="EMBL" id="PSV80526.1"/>
    </source>
</evidence>
<evidence type="ECO:0000313" key="2">
    <source>
        <dbReference type="Proteomes" id="UP000241566"/>
    </source>
</evidence>
<dbReference type="EMBL" id="PYOI01000020">
    <property type="protein sequence ID" value="PSV80526.1"/>
    <property type="molecule type" value="Genomic_DNA"/>
</dbReference>
<protein>
    <submittedName>
        <fullName evidence="1">Uncharacterized protein</fullName>
    </submittedName>
</protein>